<dbReference type="PANTHER" id="PTHR22550">
    <property type="entry name" value="SPORE GERMINATION PROTEIN"/>
    <property type="match status" value="1"/>
</dbReference>
<dbReference type="Gene3D" id="3.40.50.410">
    <property type="entry name" value="von Willebrand factor, type A domain"/>
    <property type="match status" value="1"/>
</dbReference>
<feature type="compositionally biased region" description="Polar residues" evidence="2">
    <location>
        <begin position="537"/>
        <end position="559"/>
    </location>
</feature>
<reference evidence="4 5" key="1">
    <citation type="submission" date="2020-10" db="EMBL/GenBank/DDBJ databases">
        <title>Phylogeny of dyella-like bacteria.</title>
        <authorList>
            <person name="Fu J."/>
        </authorList>
    </citation>
    <scope>NUCLEOTIDE SEQUENCE [LARGE SCALE GENOMIC DNA]</scope>
    <source>
        <strain evidence="4 5">KACC 19113</strain>
    </source>
</reference>
<dbReference type="Gene3D" id="1.25.40.10">
    <property type="entry name" value="Tetratricopeptide repeat domain"/>
    <property type="match status" value="1"/>
</dbReference>
<protein>
    <submittedName>
        <fullName evidence="4">Tetratricopeptide repeat protein</fullName>
    </submittedName>
</protein>
<feature type="repeat" description="TPR" evidence="1">
    <location>
        <begin position="404"/>
        <end position="437"/>
    </location>
</feature>
<proteinExistence type="predicted"/>
<dbReference type="PROSITE" id="PS50005">
    <property type="entry name" value="TPR"/>
    <property type="match status" value="1"/>
</dbReference>
<feature type="transmembrane region" description="Helical" evidence="3">
    <location>
        <begin position="61"/>
        <end position="83"/>
    </location>
</feature>
<name>A0ABW8J890_9GAMM</name>
<keyword evidence="3" id="KW-0812">Transmembrane</keyword>
<evidence type="ECO:0000313" key="5">
    <source>
        <dbReference type="Proteomes" id="UP001620339"/>
    </source>
</evidence>
<dbReference type="SMART" id="SM00028">
    <property type="entry name" value="TPR"/>
    <property type="match status" value="1"/>
</dbReference>
<dbReference type="SUPFAM" id="SSF53300">
    <property type="entry name" value="vWA-like"/>
    <property type="match status" value="1"/>
</dbReference>
<dbReference type="InterPro" id="IPR036465">
    <property type="entry name" value="vWFA_dom_sf"/>
</dbReference>
<feature type="region of interest" description="Disordered" evidence="2">
    <location>
        <begin position="434"/>
        <end position="627"/>
    </location>
</feature>
<dbReference type="RefSeq" id="WP_404615106.1">
    <property type="nucleotide sequence ID" value="NZ_JADIKK010000008.1"/>
</dbReference>
<dbReference type="InterPro" id="IPR050768">
    <property type="entry name" value="UPF0353/GerABKA_families"/>
</dbReference>
<comment type="caution">
    <text evidence="4">The sequence shown here is derived from an EMBL/GenBank/DDBJ whole genome shotgun (WGS) entry which is preliminary data.</text>
</comment>
<feature type="compositionally biased region" description="Basic and acidic residues" evidence="2">
    <location>
        <begin position="494"/>
        <end position="507"/>
    </location>
</feature>
<feature type="compositionally biased region" description="Low complexity" evidence="2">
    <location>
        <begin position="582"/>
        <end position="607"/>
    </location>
</feature>
<feature type="compositionally biased region" description="Low complexity" evidence="2">
    <location>
        <begin position="523"/>
        <end position="532"/>
    </location>
</feature>
<keyword evidence="1" id="KW-0802">TPR repeat</keyword>
<keyword evidence="3" id="KW-1133">Transmembrane helix</keyword>
<keyword evidence="3" id="KW-0472">Membrane</keyword>
<sequence>MSAMLAQFHFLRPWWLCALIALPWLLWQISRRSRGLQALSRLVDAELLPQLLHGRAARQRLPSGLLVIAWMLATLALAGPTWSRVEQPLYARRAAQVVAISLSQRMLSRDVAPSRIDRARYKAHELLAANQDGLNALIGYAGEAFVVAPLTSDAHSLGTLLDAMAPDTMPVDGNDMAAAIERGAALISDAKVGGGSLVLIADTADAAAQSAARKALAEGVHVSVMGIGTTKGAPVPSGGGGFLHDAQGNLQLAARNDSALAAVAAAGGGRYVPMSADDGDIATLKDALRAGNVQSAQGQFGDQWQDRGPWLLLLLLPLAALAFRRGWLMLLPLMLLPMWPGTAHAASWRDLWQNKNQQAAAALKQGDAKQAMQLAKDPSLRGAAAYRAGDYAAAAQALREAKGGDANYNLGNALAREGKYEEAIHAYDEALRHDPANADAKANKQAVEDWLRKQQKPPQNSSSSQQQKQQQKQEGSSSSQGQSGSGQGNGQQDKSGKDDSGQDKDGQSRQAQGDANKSDKQPGKQPQQGQDSKSQDRQNPSNGPGQSQQAQSPTDQAGQSDRKSGTQQDKQQDKQPPSTPEQQAAQQAQAARAQQALKQQLDKQLGAPGKPEAKQPPAHQLGAVGVDDLQTKLPADLRQALQRVPDDPGALLRRKFELEYQRRHGDAPDEDGQ</sequence>
<dbReference type="EMBL" id="JADIKK010000008">
    <property type="protein sequence ID" value="MFK2878424.1"/>
    <property type="molecule type" value="Genomic_DNA"/>
</dbReference>
<evidence type="ECO:0000256" key="1">
    <source>
        <dbReference type="PROSITE-ProRule" id="PRU00339"/>
    </source>
</evidence>
<evidence type="ECO:0000256" key="2">
    <source>
        <dbReference type="SAM" id="MobiDB-lite"/>
    </source>
</evidence>
<gene>
    <name evidence="4" type="ORF">ISP25_15215</name>
</gene>
<dbReference type="Pfam" id="PF00515">
    <property type="entry name" value="TPR_1"/>
    <property type="match status" value="1"/>
</dbReference>
<evidence type="ECO:0000313" key="4">
    <source>
        <dbReference type="EMBL" id="MFK2878424.1"/>
    </source>
</evidence>
<accession>A0ABW8J890</accession>
<dbReference type="InterPro" id="IPR011990">
    <property type="entry name" value="TPR-like_helical_dom_sf"/>
</dbReference>
<dbReference type="InterPro" id="IPR019734">
    <property type="entry name" value="TPR_rpt"/>
</dbReference>
<dbReference type="Proteomes" id="UP001620339">
    <property type="component" value="Unassembled WGS sequence"/>
</dbReference>
<feature type="compositionally biased region" description="Low complexity" evidence="2">
    <location>
        <begin position="456"/>
        <end position="482"/>
    </location>
</feature>
<dbReference type="PROSITE" id="PS50293">
    <property type="entry name" value="TPR_REGION"/>
    <property type="match status" value="1"/>
</dbReference>
<organism evidence="4 5">
    <name type="scientific">Rhodanobacter hydrolyticus</name>
    <dbReference type="NCBI Taxonomy" id="2250595"/>
    <lineage>
        <taxon>Bacteria</taxon>
        <taxon>Pseudomonadati</taxon>
        <taxon>Pseudomonadota</taxon>
        <taxon>Gammaproteobacteria</taxon>
        <taxon>Lysobacterales</taxon>
        <taxon>Rhodanobacteraceae</taxon>
        <taxon>Rhodanobacter</taxon>
    </lineage>
</organism>
<evidence type="ECO:0000256" key="3">
    <source>
        <dbReference type="SAM" id="Phobius"/>
    </source>
</evidence>
<keyword evidence="5" id="KW-1185">Reference proteome</keyword>
<dbReference type="PANTHER" id="PTHR22550:SF14">
    <property type="entry name" value="VWFA DOMAIN-CONTAINING PROTEIN"/>
    <property type="match status" value="1"/>
</dbReference>
<dbReference type="SUPFAM" id="SSF48452">
    <property type="entry name" value="TPR-like"/>
    <property type="match status" value="1"/>
</dbReference>